<accession>A0ABM7ACY2</accession>
<keyword evidence="2" id="KW-1185">Reference proteome</keyword>
<organism evidence="1 2">
    <name type="scientific">Yersinia pseudotuberculosis</name>
    <dbReference type="NCBI Taxonomy" id="633"/>
    <lineage>
        <taxon>Bacteria</taxon>
        <taxon>Pseudomonadati</taxon>
        <taxon>Pseudomonadota</taxon>
        <taxon>Gammaproteobacteria</taxon>
        <taxon>Enterobacterales</taxon>
        <taxon>Yersiniaceae</taxon>
        <taxon>Yersinia</taxon>
    </lineage>
</organism>
<protein>
    <submittedName>
        <fullName evidence="1">Uncharacterized protein</fullName>
    </submittedName>
</protein>
<sequence>MKALDSFTVERLEELGAGAMFFTGDEVAALARIALAAKRAEPDYYILRLEYDDAWGGEILFSTYETELEAIKSKSDHGGEIIPAYTTPQLSSPEIPDGWKLTPINPTAEMMAAAMECDDVAYDLDDDTIFCVQFDNIYAAMLAAAPEKP</sequence>
<reference evidence="1" key="1">
    <citation type="submission" date="2018-11" db="EMBL/GenBank/DDBJ databases">
        <title>FDA dAtabase for Regulatory Grade micrObial Sequences (FDA-ARGOS): Supporting development and validation of Infectious Disease Dx tests.</title>
        <authorList>
            <person name="Bliska J."/>
            <person name="Cleland M.-M."/>
            <person name="Tallon L."/>
            <person name="Sadzewicz L."/>
            <person name="Zhao X."/>
            <person name="Vavikolanu K."/>
            <person name="Mehta A."/>
            <person name="Aluvathingal J."/>
            <person name="Nadendla S."/>
            <person name="Yan Y."/>
            <person name="Sichtig H."/>
        </authorList>
    </citation>
    <scope>NUCLEOTIDE SEQUENCE [LARGE SCALE GENOMIC DNA]</scope>
    <source>
        <strain evidence="1">FDAARGOS_581</strain>
    </source>
</reference>
<proteinExistence type="predicted"/>
<dbReference type="Proteomes" id="UP000268669">
    <property type="component" value="Chromosome"/>
</dbReference>
<evidence type="ECO:0000313" key="1">
    <source>
        <dbReference type="EMBL" id="AYW90239.1"/>
    </source>
</evidence>
<dbReference type="RefSeq" id="WP_123784315.1">
    <property type="nucleotide sequence ID" value="NZ_CP033713.1"/>
</dbReference>
<gene>
    <name evidence="1" type="ORF">EGX47_02045</name>
</gene>
<dbReference type="EMBL" id="CP033713">
    <property type="protein sequence ID" value="AYW90239.1"/>
    <property type="molecule type" value="Genomic_DNA"/>
</dbReference>
<name>A0ABM7ACY2_YERPU</name>
<evidence type="ECO:0000313" key="2">
    <source>
        <dbReference type="Proteomes" id="UP000268669"/>
    </source>
</evidence>